<accession>A0ABM7FXT6</accession>
<keyword evidence="2" id="KW-0092">Biotin</keyword>
<protein>
    <recommendedName>
        <fullName evidence="2">Biotin carboxyl carrier protein of acetyl-CoA carboxylase</fullName>
    </recommendedName>
</protein>
<evidence type="ECO:0000313" key="5">
    <source>
        <dbReference type="Proteomes" id="UP001059971"/>
    </source>
</evidence>
<dbReference type="PRINTS" id="PR01071">
    <property type="entry name" value="ACOABIOTINCC"/>
</dbReference>
<dbReference type="CDD" id="cd06850">
    <property type="entry name" value="biotinyl_domain"/>
    <property type="match status" value="1"/>
</dbReference>
<dbReference type="Proteomes" id="UP001059971">
    <property type="component" value="Chromosome 1"/>
</dbReference>
<dbReference type="Pfam" id="PF00364">
    <property type="entry name" value="Biotin_lipoyl"/>
    <property type="match status" value="1"/>
</dbReference>
<dbReference type="InterPro" id="IPR001249">
    <property type="entry name" value="AcCoA_biotinCC"/>
</dbReference>
<dbReference type="EMBL" id="AP018817">
    <property type="protein sequence ID" value="BBF69959.1"/>
    <property type="molecule type" value="Genomic_DNA"/>
</dbReference>
<comment type="pathway">
    <text evidence="2">Lipid metabolism; fatty acid biosynthesis.</text>
</comment>
<gene>
    <name evidence="4" type="primary">fabE</name>
    <name evidence="4" type="ORF">SBA_ch1_21590</name>
</gene>
<feature type="domain" description="Lipoyl-binding" evidence="3">
    <location>
        <begin position="87"/>
        <end position="160"/>
    </location>
</feature>
<name>A0ABM7FXT6_9SPHN</name>
<dbReference type="InterPro" id="IPR000089">
    <property type="entry name" value="Biotin_lipoyl"/>
</dbReference>
<evidence type="ECO:0000313" key="4">
    <source>
        <dbReference type="EMBL" id="BBF69959.1"/>
    </source>
</evidence>
<reference evidence="4" key="1">
    <citation type="submission" date="2018-07" db="EMBL/GenBank/DDBJ databases">
        <title>Complete genome sequence of Sphingomonas bisphenolicum strain AO1, a bisphenol A degradative bacterium isolated from Japanese farm field.</title>
        <authorList>
            <person name="Murakami M."/>
            <person name="Koh M."/>
            <person name="Koba S."/>
            <person name="Matsumura Y."/>
        </authorList>
    </citation>
    <scope>NUCLEOTIDE SEQUENCE</scope>
    <source>
        <strain evidence="4">AO1</strain>
    </source>
</reference>
<evidence type="ECO:0000256" key="1">
    <source>
        <dbReference type="ARBA" id="ARBA00003761"/>
    </source>
</evidence>
<keyword evidence="5" id="KW-1185">Reference proteome</keyword>
<dbReference type="InterPro" id="IPR011053">
    <property type="entry name" value="Single_hybrid_motif"/>
</dbReference>
<keyword evidence="2" id="KW-0275">Fatty acid biosynthesis</keyword>
<comment type="function">
    <text evidence="1 2">This protein is a component of the acetyl coenzyme A carboxylase complex; first, biotin carboxylase catalyzes the carboxylation of the carrier protein and then the transcarboxylase transfers the carboxyl group to form malonyl-CoA.</text>
</comment>
<evidence type="ECO:0000256" key="2">
    <source>
        <dbReference type="RuleBase" id="RU364072"/>
    </source>
</evidence>
<dbReference type="Gene3D" id="2.40.50.100">
    <property type="match status" value="1"/>
</dbReference>
<evidence type="ECO:0000259" key="3">
    <source>
        <dbReference type="Pfam" id="PF00364"/>
    </source>
</evidence>
<keyword evidence="2" id="KW-0443">Lipid metabolism</keyword>
<keyword evidence="2" id="KW-0444">Lipid biosynthesis</keyword>
<keyword evidence="2" id="KW-0276">Fatty acid metabolism</keyword>
<organism evidence="4 5">
    <name type="scientific">Sphingomonas bisphenolicum</name>
    <dbReference type="NCBI Taxonomy" id="296544"/>
    <lineage>
        <taxon>Bacteria</taxon>
        <taxon>Pseudomonadati</taxon>
        <taxon>Pseudomonadota</taxon>
        <taxon>Alphaproteobacteria</taxon>
        <taxon>Sphingomonadales</taxon>
        <taxon>Sphingomonadaceae</taxon>
        <taxon>Sphingomonas</taxon>
    </lineage>
</organism>
<proteinExistence type="predicted"/>
<sequence>MDRMSEQLLRDIEILADLFKAGGWTELRVESGAISLLLSKDKATLSLDGAQQAAMPVAVPPVAPAPAAPEPVGAGASAGPIDPAWTAVKAPNLGTFYRSPKPGSPPFVEVGQRVEAHTELCLIEVMKLFTSVKAGIAGTLQHVAVADADLVEGGQPLFYIACD</sequence>
<dbReference type="SUPFAM" id="SSF51230">
    <property type="entry name" value="Single hybrid motif"/>
    <property type="match status" value="1"/>
</dbReference>